<evidence type="ECO:0000256" key="3">
    <source>
        <dbReference type="SAM" id="MobiDB-lite"/>
    </source>
</evidence>
<dbReference type="InterPro" id="IPR054722">
    <property type="entry name" value="PolX-like_BBD"/>
</dbReference>
<dbReference type="SUPFAM" id="SSF56672">
    <property type="entry name" value="DNA/RNA polymerases"/>
    <property type="match status" value="1"/>
</dbReference>
<dbReference type="Pfam" id="PF25597">
    <property type="entry name" value="SH3_retrovirus"/>
    <property type="match status" value="1"/>
</dbReference>
<keyword evidence="2" id="KW-0863">Zinc-finger</keyword>
<dbReference type="Pfam" id="PF14223">
    <property type="entry name" value="Retrotran_gag_2"/>
    <property type="match status" value="1"/>
</dbReference>
<dbReference type="CDD" id="cd09272">
    <property type="entry name" value="RNase_HI_RT_Ty1"/>
    <property type="match status" value="1"/>
</dbReference>
<dbReference type="InterPro" id="IPR043502">
    <property type="entry name" value="DNA/RNA_pol_sf"/>
</dbReference>
<dbReference type="SUPFAM" id="SSF57756">
    <property type="entry name" value="Retrovirus zinc finger-like domains"/>
    <property type="match status" value="1"/>
</dbReference>
<dbReference type="Pfam" id="PF22936">
    <property type="entry name" value="Pol_BBD"/>
    <property type="match status" value="1"/>
</dbReference>
<dbReference type="EMBL" id="BSYR01000004">
    <property type="protein sequence ID" value="GMI66347.1"/>
    <property type="molecule type" value="Genomic_DNA"/>
</dbReference>
<keyword evidence="6" id="KW-1185">Reference proteome</keyword>
<dbReference type="GO" id="GO:0008270">
    <property type="term" value="F:zinc ion binding"/>
    <property type="evidence" value="ECO:0007669"/>
    <property type="project" value="UniProtKB-KW"/>
</dbReference>
<sequence>MAVENFVQPAIPRFDGHYDHWSMLMENFLRSKEYWHVVESGITEPEQGVAMTDAQKTELEALKLKDLKAKNYLFQAIDRVTLETILCKDTSKQIWDSMKRKHQGNTRAKRAQLQSFRTEFENLRMKSNESVTDFLSRTMVIANKMRIHGEKMEDVVIIEKILRLMTAKFNFVVCSIEESRDVGSLTLDELQSSLLVHEQKIVQQDKEEHALKAAINPKGPVGGKPRWKDKEHHNADEDYSYSTHFRGKTKGRDNNHSYGYKQKPVDKSKIECYRCHRYGHYKSECRTNLNRNRGVKSNFAEKEKEEEISLLMACHGKEEIHQNLWYLDTGCSNHMCGDMMMFSELDEAFRSTVSFGDNSKVSVMGKGNVKIHTNENTTQVISNVFFVPDLKTNLLSVGQLQEKGYEIFIKDGVCRIQDENLGLIAQVNMTTNWMFPLYLNNATQSCFSARMKNEAWLWHFRYGHLNFGGLKLLQQKRMVTGLLKIESPSQVCEECVVGKQHRDHFPKGKSTRAKKVLELIHTAICGPINPTSNGVVNWSIHVLNRSPTITVQNMTPEEAWSGKRPSIEHFRIFGCVAYAHIPDQKRTKLDEKAEKCIFLGVSEQSKAYKLYNPITKKIVISRDVIFDEEQFWFGYENNDQGQILADFDGEDGEQVQQPLENCDPTVFEDAVKDSKWRKAMDDEIVSIEKNNTWELTDLPEGQKTIGVKWVYKTKLKENGEIDKYKARLVAKGYKQEFDVDYKEVFTHVARHDTIRLVISLAAQNSWPIFQLDVKSAFLHGDLKEQVFVDQLPGYVKLENENKVYRLKKALYGLKQAPRAWYSRIEAYFLKEGFQKCPYEHMLFTKVGEGDMLDKFGMKNCNHVCTPTEVGLKLVRDSGGKEINNTSYKQIVGSLMYLTATRPDIMHAVSLISRFMECPKEMHLLAAKRILRYLKGTASYGLFYKRGEKTNLFDFTDSDYAGDLDDRKSTSGYAFMLGTGVVSWSSKKQPIVTLSTTEAEFVAATAYASQAIWLRNVLEELHFLQQRATTIFCDNNSAIKLSKNPVLHRRSKHIDVKFHYLRDLTNNGVIDLVFCRSEDQVADIFTKSLKRATFHKLRKLLGVYALEDLRV</sequence>
<comment type="caution">
    <text evidence="5">The sequence shown here is derived from an EMBL/GenBank/DDBJ whole genome shotgun (WGS) entry which is preliminary data.</text>
</comment>
<feature type="domain" description="CCHC-type" evidence="4">
    <location>
        <begin position="272"/>
        <end position="286"/>
    </location>
</feature>
<dbReference type="PROSITE" id="PS50158">
    <property type="entry name" value="ZF_CCHC"/>
    <property type="match status" value="1"/>
</dbReference>
<dbReference type="AlphaFoldDB" id="A0A9W7LJ93"/>
<dbReference type="OrthoDB" id="2013098at2759"/>
<dbReference type="Proteomes" id="UP001165190">
    <property type="component" value="Unassembled WGS sequence"/>
</dbReference>
<dbReference type="InterPro" id="IPR036875">
    <property type="entry name" value="Znf_CCHC_sf"/>
</dbReference>
<reference evidence="5" key="1">
    <citation type="submission" date="2023-05" db="EMBL/GenBank/DDBJ databases">
        <title>Genome and transcriptome analyses reveal genes involved in the formation of fine ridges on petal epidermal cells in Hibiscus trionum.</title>
        <authorList>
            <person name="Koshimizu S."/>
            <person name="Masuda S."/>
            <person name="Ishii T."/>
            <person name="Shirasu K."/>
            <person name="Hoshino A."/>
            <person name="Arita M."/>
        </authorList>
    </citation>
    <scope>NUCLEOTIDE SEQUENCE</scope>
    <source>
        <strain evidence="5">Hamamatsu line</strain>
    </source>
</reference>
<proteinExistence type="predicted"/>
<keyword evidence="1" id="KW-0378">Hydrolase</keyword>
<keyword evidence="1" id="KW-0645">Protease</keyword>
<dbReference type="Pfam" id="PF07727">
    <property type="entry name" value="RVT_2"/>
    <property type="match status" value="1"/>
</dbReference>
<evidence type="ECO:0000256" key="2">
    <source>
        <dbReference type="PROSITE-ProRule" id="PRU00047"/>
    </source>
</evidence>
<keyword evidence="1" id="KW-0064">Aspartyl protease</keyword>
<dbReference type="GO" id="GO:0003676">
    <property type="term" value="F:nucleic acid binding"/>
    <property type="evidence" value="ECO:0007669"/>
    <property type="project" value="InterPro"/>
</dbReference>
<evidence type="ECO:0000313" key="5">
    <source>
        <dbReference type="EMBL" id="GMI66347.1"/>
    </source>
</evidence>
<evidence type="ECO:0000256" key="1">
    <source>
        <dbReference type="ARBA" id="ARBA00022750"/>
    </source>
</evidence>
<dbReference type="PANTHER" id="PTHR11439">
    <property type="entry name" value="GAG-POL-RELATED RETROTRANSPOSON"/>
    <property type="match status" value="1"/>
</dbReference>
<name>A0A9W7LJ93_HIBTR</name>
<dbReference type="GO" id="GO:0004190">
    <property type="term" value="F:aspartic-type endopeptidase activity"/>
    <property type="evidence" value="ECO:0007669"/>
    <property type="project" value="UniProtKB-KW"/>
</dbReference>
<dbReference type="InterPro" id="IPR057670">
    <property type="entry name" value="SH3_retrovirus"/>
</dbReference>
<feature type="region of interest" description="Disordered" evidence="3">
    <location>
        <begin position="241"/>
        <end position="260"/>
    </location>
</feature>
<dbReference type="InterPro" id="IPR025724">
    <property type="entry name" value="GAG-pre-integrase_dom"/>
</dbReference>
<protein>
    <recommendedName>
        <fullName evidence="4">CCHC-type domain-containing protein</fullName>
    </recommendedName>
</protein>
<dbReference type="PANTHER" id="PTHR11439:SF517">
    <property type="entry name" value="CYSTEINE-RICH RLK (RECEPTOR-LIKE PROTEIN KINASE) 8"/>
    <property type="match status" value="1"/>
</dbReference>
<keyword evidence="2" id="KW-0862">Zinc</keyword>
<organism evidence="5 6">
    <name type="scientific">Hibiscus trionum</name>
    <name type="common">Flower of an hour</name>
    <dbReference type="NCBI Taxonomy" id="183268"/>
    <lineage>
        <taxon>Eukaryota</taxon>
        <taxon>Viridiplantae</taxon>
        <taxon>Streptophyta</taxon>
        <taxon>Embryophyta</taxon>
        <taxon>Tracheophyta</taxon>
        <taxon>Spermatophyta</taxon>
        <taxon>Magnoliopsida</taxon>
        <taxon>eudicotyledons</taxon>
        <taxon>Gunneridae</taxon>
        <taxon>Pentapetalae</taxon>
        <taxon>rosids</taxon>
        <taxon>malvids</taxon>
        <taxon>Malvales</taxon>
        <taxon>Malvaceae</taxon>
        <taxon>Malvoideae</taxon>
        <taxon>Hibiscus</taxon>
    </lineage>
</organism>
<dbReference type="Pfam" id="PF13976">
    <property type="entry name" value="gag_pre-integrs"/>
    <property type="match status" value="1"/>
</dbReference>
<dbReference type="InterPro" id="IPR013103">
    <property type="entry name" value="RVT_2"/>
</dbReference>
<accession>A0A9W7LJ93</accession>
<gene>
    <name evidence="5" type="ORF">HRI_000304000</name>
</gene>
<dbReference type="InterPro" id="IPR001878">
    <property type="entry name" value="Znf_CCHC"/>
</dbReference>
<evidence type="ECO:0000259" key="4">
    <source>
        <dbReference type="PROSITE" id="PS50158"/>
    </source>
</evidence>
<keyword evidence="2" id="KW-0479">Metal-binding</keyword>
<evidence type="ECO:0000313" key="6">
    <source>
        <dbReference type="Proteomes" id="UP001165190"/>
    </source>
</evidence>